<evidence type="ECO:0000256" key="1">
    <source>
        <dbReference type="ARBA" id="ARBA00022723"/>
    </source>
</evidence>
<dbReference type="Pfam" id="PF13639">
    <property type="entry name" value="zf-RING_2"/>
    <property type="match status" value="1"/>
</dbReference>
<dbReference type="GO" id="GO:0008270">
    <property type="term" value="F:zinc ion binding"/>
    <property type="evidence" value="ECO:0007669"/>
    <property type="project" value="UniProtKB-KW"/>
</dbReference>
<gene>
    <name evidence="7" type="primary">RHA1B_5</name>
    <name evidence="7" type="ORF">CK203_015511</name>
</gene>
<evidence type="ECO:0000256" key="2">
    <source>
        <dbReference type="ARBA" id="ARBA00022771"/>
    </source>
</evidence>
<evidence type="ECO:0000256" key="3">
    <source>
        <dbReference type="ARBA" id="ARBA00022833"/>
    </source>
</evidence>
<keyword evidence="2 4" id="KW-0863">Zinc-finger</keyword>
<dbReference type="PROSITE" id="PS50089">
    <property type="entry name" value="ZF_RING_2"/>
    <property type="match status" value="1"/>
</dbReference>
<dbReference type="OrthoDB" id="8062037at2759"/>
<dbReference type="SUPFAM" id="SSF57850">
    <property type="entry name" value="RING/U-box"/>
    <property type="match status" value="1"/>
</dbReference>
<name>A0A438J581_VITVI</name>
<dbReference type="CDD" id="cd23121">
    <property type="entry name" value="RING-H2_RHA1-like"/>
    <property type="match status" value="1"/>
</dbReference>
<dbReference type="SMART" id="SM00744">
    <property type="entry name" value="RINGv"/>
    <property type="match status" value="1"/>
</dbReference>
<proteinExistence type="predicted"/>
<dbReference type="AlphaFoldDB" id="A0A438J581"/>
<feature type="region of interest" description="Disordered" evidence="5">
    <location>
        <begin position="161"/>
        <end position="185"/>
    </location>
</feature>
<dbReference type="InterPro" id="IPR013083">
    <property type="entry name" value="Znf_RING/FYVE/PHD"/>
</dbReference>
<evidence type="ECO:0000256" key="5">
    <source>
        <dbReference type="SAM" id="MobiDB-lite"/>
    </source>
</evidence>
<dbReference type="PANTHER" id="PTHR45969:SF33">
    <property type="entry name" value="RING ZINC FINGER PROTEIN-RELATED"/>
    <property type="match status" value="1"/>
</dbReference>
<dbReference type="SMART" id="SM00184">
    <property type="entry name" value="RING"/>
    <property type="match status" value="1"/>
</dbReference>
<evidence type="ECO:0000313" key="7">
    <source>
        <dbReference type="EMBL" id="RVX04127.1"/>
    </source>
</evidence>
<dbReference type="Proteomes" id="UP000288805">
    <property type="component" value="Unassembled WGS sequence"/>
</dbReference>
<protein>
    <submittedName>
        <fullName evidence="7">E3 ubiquitin-protein ligase RHA1B</fullName>
    </submittedName>
</protein>
<evidence type="ECO:0000259" key="6">
    <source>
        <dbReference type="PROSITE" id="PS50089"/>
    </source>
</evidence>
<keyword evidence="3" id="KW-0862">Zinc</keyword>
<dbReference type="InterPro" id="IPR001841">
    <property type="entry name" value="Znf_RING"/>
</dbReference>
<organism evidence="7 8">
    <name type="scientific">Vitis vinifera</name>
    <name type="common">Grape</name>
    <dbReference type="NCBI Taxonomy" id="29760"/>
    <lineage>
        <taxon>Eukaryota</taxon>
        <taxon>Viridiplantae</taxon>
        <taxon>Streptophyta</taxon>
        <taxon>Embryophyta</taxon>
        <taxon>Tracheophyta</taxon>
        <taxon>Spermatophyta</taxon>
        <taxon>Magnoliopsida</taxon>
        <taxon>eudicotyledons</taxon>
        <taxon>Gunneridae</taxon>
        <taxon>Pentapetalae</taxon>
        <taxon>rosids</taxon>
        <taxon>Vitales</taxon>
        <taxon>Vitaceae</taxon>
        <taxon>Viteae</taxon>
        <taxon>Vitis</taxon>
    </lineage>
</organism>
<reference evidence="7 8" key="1">
    <citation type="journal article" date="2018" name="PLoS Genet.">
        <title>Population sequencing reveals clonal diversity and ancestral inbreeding in the grapevine cultivar Chardonnay.</title>
        <authorList>
            <person name="Roach M.J."/>
            <person name="Johnson D.L."/>
            <person name="Bohlmann J."/>
            <person name="van Vuuren H.J."/>
            <person name="Jones S.J."/>
            <person name="Pretorius I.S."/>
            <person name="Schmidt S.A."/>
            <person name="Borneman A.R."/>
        </authorList>
    </citation>
    <scope>NUCLEOTIDE SEQUENCE [LARGE SCALE GENOMIC DNA]</scope>
    <source>
        <strain evidence="8">cv. Chardonnay</strain>
        <tissue evidence="7">Leaf</tissue>
    </source>
</reference>
<dbReference type="EMBL" id="QGNW01000062">
    <property type="protein sequence ID" value="RVX04127.1"/>
    <property type="molecule type" value="Genomic_DNA"/>
</dbReference>
<dbReference type="InterPro" id="IPR011016">
    <property type="entry name" value="Znf_RING-CH"/>
</dbReference>
<accession>A0A438J581</accession>
<sequence>MGPSGCGLILSLAFNGEEWGRLSESSRPKNKTGPFLTFSIFHYPISLLLLYNATSLLSLSPTPSLSRFLSFSSSLLSATVHVPQIHHKFTTTGYSIPKKNHGFSSGLHGASPPETSSAHAFSSGFHQKTHLLLLPLPGSHRFSGTGHCVDGGVDPGAGISVGVGGSDPGDPPGDEVRGAGGAGAGDPPDQCAVCLYEFEGQEEIRRLTNCRHIFHRSCLDRWMDCDQKTCPLCRTPFIPDDMQEAFNERLWAASALPDFYGDYSPLGL</sequence>
<dbReference type="PANTHER" id="PTHR45969">
    <property type="entry name" value="RING ZINC FINGER PROTEIN-RELATED"/>
    <property type="match status" value="1"/>
</dbReference>
<evidence type="ECO:0000313" key="8">
    <source>
        <dbReference type="Proteomes" id="UP000288805"/>
    </source>
</evidence>
<evidence type="ECO:0000256" key="4">
    <source>
        <dbReference type="PROSITE-ProRule" id="PRU00175"/>
    </source>
</evidence>
<keyword evidence="1" id="KW-0479">Metal-binding</keyword>
<comment type="caution">
    <text evidence="7">The sequence shown here is derived from an EMBL/GenBank/DDBJ whole genome shotgun (WGS) entry which is preliminary data.</text>
</comment>
<feature type="domain" description="RING-type" evidence="6">
    <location>
        <begin position="191"/>
        <end position="234"/>
    </location>
</feature>
<dbReference type="Gene3D" id="3.30.40.10">
    <property type="entry name" value="Zinc/RING finger domain, C3HC4 (zinc finger)"/>
    <property type="match status" value="1"/>
</dbReference>